<dbReference type="OrthoDB" id="5295180at2"/>
<dbReference type="AlphaFoldDB" id="A0A4R3N3U6"/>
<proteinExistence type="predicted"/>
<keyword evidence="1" id="KW-1133">Transmembrane helix</keyword>
<comment type="caution">
    <text evidence="2">The sequence shown here is derived from an EMBL/GenBank/DDBJ whole genome shotgun (WGS) entry which is preliminary data.</text>
</comment>
<evidence type="ECO:0000313" key="2">
    <source>
        <dbReference type="EMBL" id="TCT23820.1"/>
    </source>
</evidence>
<gene>
    <name evidence="2" type="ORF">EDC35_101133</name>
</gene>
<keyword evidence="3" id="KW-1185">Reference proteome</keyword>
<dbReference type="InterPro" id="IPR008620">
    <property type="entry name" value="FixH"/>
</dbReference>
<keyword evidence="1" id="KW-0812">Transmembrane</keyword>
<dbReference type="Pfam" id="PF05751">
    <property type="entry name" value="FixH"/>
    <property type="match status" value="1"/>
</dbReference>
<sequence>MTTETAPTIQAQTPALRNPWVIGWIGLVVAVLTVNLIMVYLAISTSPGLVNADYYERGQDYEQTLLSRQARSPHWTMRADIPQPLRVGEPQSVRIVLVDRAGQPVEADAVTFFAYRPADAGRDFSLPMIREDKGRYVVKAAFPLIGVWDTLIAVQSGADEYSVSERVNVDGS</sequence>
<dbReference type="EMBL" id="SMAO01000001">
    <property type="protein sequence ID" value="TCT23820.1"/>
    <property type="molecule type" value="Genomic_DNA"/>
</dbReference>
<feature type="transmembrane region" description="Helical" evidence="1">
    <location>
        <begin position="20"/>
        <end position="43"/>
    </location>
</feature>
<keyword evidence="1" id="KW-0472">Membrane</keyword>
<protein>
    <submittedName>
        <fullName evidence="2">Nitrogen fixation protein FixH</fullName>
    </submittedName>
</protein>
<accession>A0A4R3N3U6</accession>
<dbReference type="RefSeq" id="WP_132974920.1">
    <property type="nucleotide sequence ID" value="NZ_SMAO01000001.1"/>
</dbReference>
<organism evidence="2 3">
    <name type="scientific">Thiobaca trueperi</name>
    <dbReference type="NCBI Taxonomy" id="127458"/>
    <lineage>
        <taxon>Bacteria</taxon>
        <taxon>Pseudomonadati</taxon>
        <taxon>Pseudomonadota</taxon>
        <taxon>Gammaproteobacteria</taxon>
        <taxon>Chromatiales</taxon>
        <taxon>Chromatiaceae</taxon>
        <taxon>Thiobaca</taxon>
    </lineage>
</organism>
<name>A0A4R3N3U6_9GAMM</name>
<reference evidence="2 3" key="1">
    <citation type="submission" date="2019-03" db="EMBL/GenBank/DDBJ databases">
        <title>Genomic Encyclopedia of Type Strains, Phase IV (KMG-IV): sequencing the most valuable type-strain genomes for metagenomic binning, comparative biology and taxonomic classification.</title>
        <authorList>
            <person name="Goeker M."/>
        </authorList>
    </citation>
    <scope>NUCLEOTIDE SEQUENCE [LARGE SCALE GENOMIC DNA]</scope>
    <source>
        <strain evidence="2 3">DSM 13587</strain>
    </source>
</reference>
<evidence type="ECO:0000256" key="1">
    <source>
        <dbReference type="SAM" id="Phobius"/>
    </source>
</evidence>
<evidence type="ECO:0000313" key="3">
    <source>
        <dbReference type="Proteomes" id="UP000295717"/>
    </source>
</evidence>
<dbReference type="Proteomes" id="UP000295717">
    <property type="component" value="Unassembled WGS sequence"/>
</dbReference>